<accession>A0A6H9YYF7</accession>
<dbReference type="Gene3D" id="3.20.20.70">
    <property type="entry name" value="Aldolase class I"/>
    <property type="match status" value="1"/>
</dbReference>
<evidence type="ECO:0000256" key="2">
    <source>
        <dbReference type="ARBA" id="ARBA00005979"/>
    </source>
</evidence>
<dbReference type="EMBL" id="WBMT01000008">
    <property type="protein sequence ID" value="KAB2347777.1"/>
    <property type="molecule type" value="Genomic_DNA"/>
</dbReference>
<dbReference type="SUPFAM" id="SSF51395">
    <property type="entry name" value="FMN-linked oxidoreductases"/>
    <property type="match status" value="1"/>
</dbReference>
<dbReference type="AlphaFoldDB" id="A0A6H9YYF7"/>
<comment type="similarity">
    <text evidence="2">Belongs to the NADH:flavin oxidoreductase/NADH oxidase family.</text>
</comment>
<protein>
    <submittedName>
        <fullName evidence="6">Alkene reductase</fullName>
    </submittedName>
</protein>
<comment type="caution">
    <text evidence="6">The sequence shown here is derived from an EMBL/GenBank/DDBJ whole genome shotgun (WGS) entry which is preliminary data.</text>
</comment>
<keyword evidence="3" id="KW-0560">Oxidoreductase</keyword>
<name>A0A6H9YYF7_9ACTN</name>
<dbReference type="Proteomes" id="UP000468735">
    <property type="component" value="Unassembled WGS sequence"/>
</dbReference>
<evidence type="ECO:0000256" key="4">
    <source>
        <dbReference type="SAM" id="MobiDB-lite"/>
    </source>
</evidence>
<dbReference type="InterPro" id="IPR001155">
    <property type="entry name" value="OxRdtase_FMN_N"/>
</dbReference>
<dbReference type="Pfam" id="PF00724">
    <property type="entry name" value="Oxidored_FMN"/>
    <property type="match status" value="1"/>
</dbReference>
<dbReference type="OrthoDB" id="3169239at2"/>
<dbReference type="InterPro" id="IPR013785">
    <property type="entry name" value="Aldolase_TIM"/>
</dbReference>
<dbReference type="FunFam" id="3.20.20.70:FF:000059">
    <property type="entry name" value="N-ethylmaleimide reductase, FMN-linked"/>
    <property type="match status" value="1"/>
</dbReference>
<feature type="domain" description="NADH:flavin oxidoreductase/NADH oxidase N-terminal" evidence="5">
    <location>
        <begin position="4"/>
        <end position="334"/>
    </location>
</feature>
<evidence type="ECO:0000256" key="1">
    <source>
        <dbReference type="ARBA" id="ARBA00001917"/>
    </source>
</evidence>
<organism evidence="6 7">
    <name type="scientific">Actinomadura rudentiformis</name>
    <dbReference type="NCBI Taxonomy" id="359158"/>
    <lineage>
        <taxon>Bacteria</taxon>
        <taxon>Bacillati</taxon>
        <taxon>Actinomycetota</taxon>
        <taxon>Actinomycetes</taxon>
        <taxon>Streptosporangiales</taxon>
        <taxon>Thermomonosporaceae</taxon>
        <taxon>Actinomadura</taxon>
    </lineage>
</organism>
<sequence>MMKDLFEPVTLGTLTLRNRLAMAPMTRSRAYDAGKVTELTAEYYAQRAEAGLIITEGTQPSEIGQGYVYTPGLHHDEQVAAWRKVTDAVHAKGGHIFAQIMHSGRVGHPYLYADDALPHAPSAIPSGEQLYTPDEGMLEHPTPREMSIEDIAQTVDDFVAAARNAIEAGFDGVELHGANGYLIHQFLADGSNRRTDAYGGSIENRIRFAVEVARAVSDAIGPERTGIRVSPGNSANGISESDTPELYVALTRALAPLGLAYVHVMELATRDVTKLIRAEWPGVLILNAHPTLDSFPSRPEYGVEALREGVADVVSLAELWLANPDLPARIKAGGPYNEADKASFYGGDHRGYTDYPTLNGDGEVRRSVSEGQPA</sequence>
<dbReference type="GO" id="GO:0010181">
    <property type="term" value="F:FMN binding"/>
    <property type="evidence" value="ECO:0007669"/>
    <property type="project" value="InterPro"/>
</dbReference>
<proteinExistence type="inferred from homology"/>
<dbReference type="GO" id="GO:0016628">
    <property type="term" value="F:oxidoreductase activity, acting on the CH-CH group of donors, NAD or NADP as acceptor"/>
    <property type="evidence" value="ECO:0007669"/>
    <property type="project" value="UniProtKB-ARBA"/>
</dbReference>
<keyword evidence="7" id="KW-1185">Reference proteome</keyword>
<dbReference type="CDD" id="cd02933">
    <property type="entry name" value="OYE_like_FMN"/>
    <property type="match status" value="1"/>
</dbReference>
<reference evidence="6 7" key="1">
    <citation type="submission" date="2019-09" db="EMBL/GenBank/DDBJ databases">
        <title>Actinomadura physcomitrii sp. nov., a novel actinomycete isolated from moss [Physcomitrium sphaericum (Ludw) Fuernr].</title>
        <authorList>
            <person name="Zhuang X."/>
            <person name="Liu C."/>
        </authorList>
    </citation>
    <scope>NUCLEOTIDE SEQUENCE [LARGE SCALE GENOMIC DNA]</scope>
    <source>
        <strain evidence="6 7">HMC1</strain>
    </source>
</reference>
<dbReference type="GO" id="GO:0005829">
    <property type="term" value="C:cytosol"/>
    <property type="evidence" value="ECO:0007669"/>
    <property type="project" value="TreeGrafter"/>
</dbReference>
<evidence type="ECO:0000313" key="6">
    <source>
        <dbReference type="EMBL" id="KAB2347777.1"/>
    </source>
</evidence>
<feature type="region of interest" description="Disordered" evidence="4">
    <location>
        <begin position="355"/>
        <end position="374"/>
    </location>
</feature>
<comment type="cofactor">
    <cofactor evidence="1">
        <name>FMN</name>
        <dbReference type="ChEBI" id="CHEBI:58210"/>
    </cofactor>
</comment>
<dbReference type="InterPro" id="IPR045247">
    <property type="entry name" value="Oye-like"/>
</dbReference>
<evidence type="ECO:0000256" key="3">
    <source>
        <dbReference type="ARBA" id="ARBA00023002"/>
    </source>
</evidence>
<evidence type="ECO:0000259" key="5">
    <source>
        <dbReference type="Pfam" id="PF00724"/>
    </source>
</evidence>
<dbReference type="PANTHER" id="PTHR22893:SF91">
    <property type="entry name" value="NADPH DEHYDROGENASE 2-RELATED"/>
    <property type="match status" value="1"/>
</dbReference>
<dbReference type="PANTHER" id="PTHR22893">
    <property type="entry name" value="NADH OXIDOREDUCTASE-RELATED"/>
    <property type="match status" value="1"/>
</dbReference>
<evidence type="ECO:0000313" key="7">
    <source>
        <dbReference type="Proteomes" id="UP000468735"/>
    </source>
</evidence>
<gene>
    <name evidence="6" type="ORF">F8566_17915</name>
</gene>